<accession>A0A2M6WX64</accession>
<dbReference type="Proteomes" id="UP000228596">
    <property type="component" value="Unassembled WGS sequence"/>
</dbReference>
<reference evidence="3" key="1">
    <citation type="submission" date="2017-09" db="EMBL/GenBank/DDBJ databases">
        <title>Depth-based differentiation of microbial function through sediment-hosted aquifers and enrichment of novel symbionts in the deep terrestrial subsurface.</title>
        <authorList>
            <person name="Probst A.J."/>
            <person name="Ladd B."/>
            <person name="Jarett J.K."/>
            <person name="Geller-Mcgrath D.E."/>
            <person name="Sieber C.M.K."/>
            <person name="Emerson J.B."/>
            <person name="Anantharaman K."/>
            <person name="Thomas B.C."/>
            <person name="Malmstrom R."/>
            <person name="Stieglmeier M."/>
            <person name="Klingl A."/>
            <person name="Woyke T."/>
            <person name="Ryan C.M."/>
            <person name="Banfield J.F."/>
        </authorList>
    </citation>
    <scope>NUCLEOTIDE SEQUENCE [LARGE SCALE GENOMIC DNA]</scope>
</reference>
<comment type="similarity">
    <text evidence="1">Belongs to the bacterial histone-like protein family.</text>
</comment>
<sequence>MPRKNKKSIGINELAKTVSRDANISQEQARQIIELYFKEIRFNITEGKKVVIPKFGRFEITKWKTNIIYDINTGKKVTRDLRTIAFKASGALKKKVN</sequence>
<protein>
    <recommendedName>
        <fullName evidence="4">DNA-binding protein</fullName>
    </recommendedName>
</protein>
<dbReference type="EMBL" id="PEZV01000014">
    <property type="protein sequence ID" value="PIT97384.1"/>
    <property type="molecule type" value="Genomic_DNA"/>
</dbReference>
<evidence type="ECO:0000313" key="2">
    <source>
        <dbReference type="EMBL" id="PIT97384.1"/>
    </source>
</evidence>
<evidence type="ECO:0000313" key="3">
    <source>
        <dbReference type="Proteomes" id="UP000228596"/>
    </source>
</evidence>
<dbReference type="AlphaFoldDB" id="A0A2M6WX64"/>
<dbReference type="GO" id="GO:0030527">
    <property type="term" value="F:structural constituent of chromatin"/>
    <property type="evidence" value="ECO:0007669"/>
    <property type="project" value="InterPro"/>
</dbReference>
<proteinExistence type="inferred from homology"/>
<gene>
    <name evidence="2" type="ORF">COT77_01735</name>
</gene>
<dbReference type="SUPFAM" id="SSF47729">
    <property type="entry name" value="IHF-like DNA-binding proteins"/>
    <property type="match status" value="1"/>
</dbReference>
<organism evidence="2 3">
    <name type="scientific">Candidatus Berkelbacteria bacterium CG10_big_fil_rev_8_21_14_0_10_41_12</name>
    <dbReference type="NCBI Taxonomy" id="1974513"/>
    <lineage>
        <taxon>Bacteria</taxon>
        <taxon>Candidatus Berkelbacteria</taxon>
    </lineage>
</organism>
<evidence type="ECO:0008006" key="4">
    <source>
        <dbReference type="Google" id="ProtNLM"/>
    </source>
</evidence>
<dbReference type="Gene3D" id="4.10.520.10">
    <property type="entry name" value="IHF-like DNA-binding proteins"/>
    <property type="match status" value="1"/>
</dbReference>
<dbReference type="SMART" id="SM00411">
    <property type="entry name" value="BHL"/>
    <property type="match status" value="1"/>
</dbReference>
<evidence type="ECO:0000256" key="1">
    <source>
        <dbReference type="RuleBase" id="RU003939"/>
    </source>
</evidence>
<dbReference type="Pfam" id="PF00216">
    <property type="entry name" value="Bac_DNA_binding"/>
    <property type="match status" value="1"/>
</dbReference>
<dbReference type="InterPro" id="IPR000119">
    <property type="entry name" value="Hist_DNA-bd"/>
</dbReference>
<dbReference type="GO" id="GO:0003677">
    <property type="term" value="F:DNA binding"/>
    <property type="evidence" value="ECO:0007669"/>
    <property type="project" value="InterPro"/>
</dbReference>
<dbReference type="InterPro" id="IPR010992">
    <property type="entry name" value="IHF-like_DNA-bd_dom_sf"/>
</dbReference>
<comment type="caution">
    <text evidence="2">The sequence shown here is derived from an EMBL/GenBank/DDBJ whole genome shotgun (WGS) entry which is preliminary data.</text>
</comment>
<name>A0A2M6WX64_9BACT</name>